<dbReference type="OrthoDB" id="117285at2759"/>
<gene>
    <name evidence="1" type="ORF">PHMEG_00039435</name>
</gene>
<dbReference type="EMBL" id="NBNE01019414">
    <property type="protein sequence ID" value="OWY91824.1"/>
    <property type="molecule type" value="Genomic_DNA"/>
</dbReference>
<dbReference type="Proteomes" id="UP000198211">
    <property type="component" value="Unassembled WGS sequence"/>
</dbReference>
<protein>
    <recommendedName>
        <fullName evidence="3">Eukaryotic/viral aspartic protease</fullName>
    </recommendedName>
</protein>
<organism evidence="1 2">
    <name type="scientific">Phytophthora megakarya</name>
    <dbReference type="NCBI Taxonomy" id="4795"/>
    <lineage>
        <taxon>Eukaryota</taxon>
        <taxon>Sar</taxon>
        <taxon>Stramenopiles</taxon>
        <taxon>Oomycota</taxon>
        <taxon>Peronosporomycetes</taxon>
        <taxon>Peronosporales</taxon>
        <taxon>Peronosporaceae</taxon>
        <taxon>Phytophthora</taxon>
    </lineage>
</organism>
<comment type="caution">
    <text evidence="1">The sequence shown here is derived from an EMBL/GenBank/DDBJ whole genome shotgun (WGS) entry which is preliminary data.</text>
</comment>
<reference evidence="2" key="1">
    <citation type="submission" date="2017-03" db="EMBL/GenBank/DDBJ databases">
        <title>Phytopthora megakarya and P. palmivora, two closely related causual agents of cacao black pod achieved similar genome size and gene model numbers by different mechanisms.</title>
        <authorList>
            <person name="Ali S."/>
            <person name="Shao J."/>
            <person name="Larry D.J."/>
            <person name="Kronmiller B."/>
            <person name="Shen D."/>
            <person name="Strem M.D."/>
            <person name="Melnick R.L."/>
            <person name="Guiltinan M.J."/>
            <person name="Tyler B.M."/>
            <person name="Meinhardt L.W."/>
            <person name="Bailey B.A."/>
        </authorList>
    </citation>
    <scope>NUCLEOTIDE SEQUENCE [LARGE SCALE GENOMIC DNA]</scope>
    <source>
        <strain evidence="2">zdho120</strain>
    </source>
</reference>
<accession>A0A225UFH0</accession>
<keyword evidence="2" id="KW-1185">Reference proteome</keyword>
<name>A0A225UFH0_9STRA</name>
<evidence type="ECO:0008006" key="3">
    <source>
        <dbReference type="Google" id="ProtNLM"/>
    </source>
</evidence>
<sequence>MVVVAEIRPTSENASSRAWCNERCEDFDPLGYWRKREYNHDEVGATTTSGTHSRARSTTRVHGIQEGKMSTTTRVKAKVTLGWNTVYEFEFWVMDHRAGSEVVLGTDYMIPAGIRLDLFNATAKLPGEEMVPLLDACHRLTDDEPAGEWIEFRLQKRKSSLGTHDVWVRRTAALIPTIIRFRKGQPTLVRLTNITDRVVYCPAHMYVIAWVPRRFMPKQAGYEPIDSWKYEKWQVLAYAGSHDETWFKLECELYKRWMASQPHLVERQPYI</sequence>
<evidence type="ECO:0000313" key="2">
    <source>
        <dbReference type="Proteomes" id="UP000198211"/>
    </source>
</evidence>
<evidence type="ECO:0000313" key="1">
    <source>
        <dbReference type="EMBL" id="OWY91824.1"/>
    </source>
</evidence>
<dbReference type="AlphaFoldDB" id="A0A225UFH0"/>
<proteinExistence type="predicted"/>